<evidence type="ECO:0000256" key="2">
    <source>
        <dbReference type="ARBA" id="ARBA00022692"/>
    </source>
</evidence>
<keyword evidence="12" id="KW-1185">Reference proteome</keyword>
<keyword evidence="7" id="KW-0325">Glycoprotein</keyword>
<evidence type="ECO:0000256" key="1">
    <source>
        <dbReference type="ARBA" id="ARBA00004167"/>
    </source>
</evidence>
<dbReference type="InterPro" id="IPR020894">
    <property type="entry name" value="Cadherin_CS"/>
</dbReference>
<dbReference type="GO" id="GO:0007156">
    <property type="term" value="P:homophilic cell adhesion via plasma membrane adhesion molecules"/>
    <property type="evidence" value="ECO:0007669"/>
    <property type="project" value="InterPro"/>
</dbReference>
<dbReference type="PROSITE" id="PS50268">
    <property type="entry name" value="CADHERIN_2"/>
    <property type="match status" value="4"/>
</dbReference>
<evidence type="ECO:0000256" key="8">
    <source>
        <dbReference type="PROSITE-ProRule" id="PRU00043"/>
    </source>
</evidence>
<comment type="subcellular location">
    <subcellularLocation>
        <location evidence="1">Membrane</location>
        <topology evidence="1">Single-pass membrane protein</topology>
    </subcellularLocation>
</comment>
<dbReference type="Proteomes" id="UP000243686">
    <property type="component" value="Unassembled WGS sequence"/>
</dbReference>
<evidence type="ECO:0000313" key="12">
    <source>
        <dbReference type="Proteomes" id="UP000243686"/>
    </source>
</evidence>
<dbReference type="GO" id="GO:0005509">
    <property type="term" value="F:calcium ion binding"/>
    <property type="evidence" value="ECO:0007669"/>
    <property type="project" value="UniProtKB-UniRule"/>
</dbReference>
<dbReference type="SMART" id="SM00112">
    <property type="entry name" value="CA"/>
    <property type="match status" value="4"/>
</dbReference>
<dbReference type="Gene3D" id="2.60.40.60">
    <property type="entry name" value="Cadherins"/>
    <property type="match status" value="5"/>
</dbReference>
<keyword evidence="6 9" id="KW-0472">Membrane</keyword>
<gene>
    <name evidence="11" type="ORF">X801_04436</name>
</gene>
<keyword evidence="2 9" id="KW-0812">Transmembrane</keyword>
<keyword evidence="3" id="KW-0677">Repeat</keyword>
<evidence type="ECO:0000256" key="9">
    <source>
        <dbReference type="SAM" id="Phobius"/>
    </source>
</evidence>
<dbReference type="InterPro" id="IPR050174">
    <property type="entry name" value="Protocadherin/Cadherin-CA"/>
</dbReference>
<dbReference type="PANTHER" id="PTHR24028:SF146">
    <property type="entry name" value="CADHERIN 96CB, ISOFORM D-RELATED"/>
    <property type="match status" value="1"/>
</dbReference>
<dbReference type="PRINTS" id="PR00205">
    <property type="entry name" value="CADHERIN"/>
</dbReference>
<evidence type="ECO:0000256" key="6">
    <source>
        <dbReference type="ARBA" id="ARBA00023136"/>
    </source>
</evidence>
<dbReference type="PROSITE" id="PS00232">
    <property type="entry name" value="CADHERIN_1"/>
    <property type="match status" value="2"/>
</dbReference>
<dbReference type="GO" id="GO:0005886">
    <property type="term" value="C:plasma membrane"/>
    <property type="evidence" value="ECO:0007669"/>
    <property type="project" value="InterPro"/>
</dbReference>
<evidence type="ECO:0000256" key="5">
    <source>
        <dbReference type="ARBA" id="ARBA00022989"/>
    </source>
</evidence>
<evidence type="ECO:0000256" key="4">
    <source>
        <dbReference type="ARBA" id="ARBA00022837"/>
    </source>
</evidence>
<reference evidence="11 12" key="1">
    <citation type="submission" date="2015-03" db="EMBL/GenBank/DDBJ databases">
        <title>Draft genome of the nematode, Opisthorchis viverrini.</title>
        <authorList>
            <person name="Mitreva M."/>
        </authorList>
    </citation>
    <scope>NUCLEOTIDE SEQUENCE [LARGE SCALE GENOMIC DNA]</scope>
    <source>
        <strain evidence="11">Khon Kaen</strain>
    </source>
</reference>
<keyword evidence="5 9" id="KW-1133">Transmembrane helix</keyword>
<dbReference type="InterPro" id="IPR015919">
    <property type="entry name" value="Cadherin-like_sf"/>
</dbReference>
<dbReference type="CDD" id="cd11304">
    <property type="entry name" value="Cadherin_repeat"/>
    <property type="match status" value="4"/>
</dbReference>
<keyword evidence="4 8" id="KW-0106">Calcium</keyword>
<dbReference type="SUPFAM" id="SSF49313">
    <property type="entry name" value="Cadherin-like"/>
    <property type="match status" value="5"/>
</dbReference>
<dbReference type="InterPro" id="IPR002126">
    <property type="entry name" value="Cadherin-like_dom"/>
</dbReference>
<organism evidence="11 12">
    <name type="scientific">Opisthorchis viverrini</name>
    <name type="common">Southeast Asian liver fluke</name>
    <dbReference type="NCBI Taxonomy" id="6198"/>
    <lineage>
        <taxon>Eukaryota</taxon>
        <taxon>Metazoa</taxon>
        <taxon>Spiralia</taxon>
        <taxon>Lophotrochozoa</taxon>
        <taxon>Platyhelminthes</taxon>
        <taxon>Trematoda</taxon>
        <taxon>Digenea</taxon>
        <taxon>Opisthorchiida</taxon>
        <taxon>Opisthorchiata</taxon>
        <taxon>Opisthorchiidae</taxon>
        <taxon>Opisthorchis</taxon>
    </lineage>
</organism>
<feature type="domain" description="Cadherin" evidence="10">
    <location>
        <begin position="158"/>
        <end position="269"/>
    </location>
</feature>
<dbReference type="EMBL" id="KV893115">
    <property type="protein sequence ID" value="OON19695.1"/>
    <property type="molecule type" value="Genomic_DNA"/>
</dbReference>
<feature type="domain" description="Cadherin" evidence="10">
    <location>
        <begin position="444"/>
        <end position="504"/>
    </location>
</feature>
<dbReference type="AlphaFoldDB" id="A0A1S8WZ40"/>
<feature type="transmembrane region" description="Helical" evidence="9">
    <location>
        <begin position="878"/>
        <end position="902"/>
    </location>
</feature>
<name>A0A1S8WZ40_OPIVI</name>
<evidence type="ECO:0000256" key="7">
    <source>
        <dbReference type="ARBA" id="ARBA00023180"/>
    </source>
</evidence>
<evidence type="ECO:0000259" key="10">
    <source>
        <dbReference type="PROSITE" id="PS50268"/>
    </source>
</evidence>
<proteinExistence type="predicted"/>
<feature type="domain" description="Cadherin" evidence="10">
    <location>
        <begin position="561"/>
        <end position="681"/>
    </location>
</feature>
<evidence type="ECO:0000256" key="3">
    <source>
        <dbReference type="ARBA" id="ARBA00022737"/>
    </source>
</evidence>
<sequence>MLRNSPIGNKEDQKTPSPQLLSIDLIANPGRVTSMISSQEISETTPHIRLFPSTQWAVPYFVIRFRTSLVQELVLNRPIDRDHVCQTMTSHERNANSDDHCQCFRDQCPKLIGEDSSAQCEFRLTVTVYPLQPANVKFYMIRIILSDVNDNAPVFDLPNMEYHIFFKEDDPRGTARQLPTASDRDFCFNGQIEYSLLWTQVKDSKLFTLTWTNNSRLELTLKEGLDRETEHQYRLYLLAHDSGPIPTRHTTTLPLLITVEDANDCRPTFIRNSQHTPSPSCLPVNVEAPKPLPLVVSVPEDLSPGSLVYRIHAVDGDVGENAQVSYHFGPRVHPLSRRRLVPSSISHLYLRIRCHDYGNPRLASERTLHLRLWAEEDIKPRFNELEILSDAITPHCGTGLVPANGGKIRPQNDKGSSNFGDGAVQTACLTVSYAVEPGTALFRVDADSPKLSNPNYVIHYRIENDNTSDTATYFTIAADKGTVSIRRSLPRLPSRQVTLDIYASIEGAFIQSETTGIAAKTGLLKSHLRILLRLDYPDATEIELRHFIRNSDGKLEVEVLREPYLRFDISENASVGTRVMGTSALGCVNRGTESWSNLCQLQLMERKNDGNFQHAEEFRLAPVSSPNFGLVTYTLVTVATLDREQKSVYSLRVTVVGPTPIVPPLYILVHVLDANDNRPQLLAPFEKLTVTLAEYLNSQDITRLERHSTEVPYIVNISFSFKEPPGWVILRIPATDADVADNAKLAYFIQYSYTRNKDGHFSKRNQYLFYQLDQESGSLTVSKLMTRENLGSYLIKVVVRDHGQPEPLSTSAWIYLHVLDIPPFQQPVNDLPQITQRILAPDAPPINELVASRIPPSRSVWDGSGFVQSFWNEKHGKYLTGLFALLLMLLVSCPTFFIWLAYWKRVKLTGICCPNSRRTFRADRSSSRVCAANGSQEATHILRMTEMGSDETQMMSDSPKRSRLRMEQLATYQYPPGKHVADPHDHSHLQVNEDKSVNFGNECETHLLFPPQASISTTFSSSPTHWMSGTNGVSAPVKFPQANRSPVQPLRLSTPKHDLSLNTSGLVIYLFRDHTLGALELFDKMPTTWWFTRARNAEHMLEGVTHKNRPAVIPHPVCKHGLHRARFE</sequence>
<feature type="domain" description="Cadherin" evidence="10">
    <location>
        <begin position="711"/>
        <end position="829"/>
    </location>
</feature>
<dbReference type="PANTHER" id="PTHR24028">
    <property type="entry name" value="CADHERIN-87A"/>
    <property type="match status" value="1"/>
</dbReference>
<protein>
    <submittedName>
        <fullName evidence="11">Cadherin domain protein</fullName>
    </submittedName>
</protein>
<accession>A0A1S8WZ40</accession>
<dbReference type="Pfam" id="PF00028">
    <property type="entry name" value="Cadherin"/>
    <property type="match status" value="2"/>
</dbReference>
<evidence type="ECO:0000313" key="11">
    <source>
        <dbReference type="EMBL" id="OON19695.1"/>
    </source>
</evidence>